<organism evidence="2 3">
    <name type="scientific">Capsella rubella</name>
    <dbReference type="NCBI Taxonomy" id="81985"/>
    <lineage>
        <taxon>Eukaryota</taxon>
        <taxon>Viridiplantae</taxon>
        <taxon>Streptophyta</taxon>
        <taxon>Embryophyta</taxon>
        <taxon>Tracheophyta</taxon>
        <taxon>Spermatophyta</taxon>
        <taxon>Magnoliopsida</taxon>
        <taxon>eudicotyledons</taxon>
        <taxon>Gunneridae</taxon>
        <taxon>Pentapetalae</taxon>
        <taxon>rosids</taxon>
        <taxon>malvids</taxon>
        <taxon>Brassicales</taxon>
        <taxon>Brassicaceae</taxon>
        <taxon>Camelineae</taxon>
        <taxon>Capsella</taxon>
    </lineage>
</organism>
<accession>R0I0N3</accession>
<dbReference type="AlphaFoldDB" id="R0I0N3"/>
<dbReference type="SUPFAM" id="SSF50182">
    <property type="entry name" value="Sm-like ribonucleoproteins"/>
    <property type="match status" value="1"/>
</dbReference>
<dbReference type="EMBL" id="KB870806">
    <property type="protein sequence ID" value="EOA35749.1"/>
    <property type="molecule type" value="Genomic_DNA"/>
</dbReference>
<keyword evidence="3" id="KW-1185">Reference proteome</keyword>
<evidence type="ECO:0000313" key="3">
    <source>
        <dbReference type="Proteomes" id="UP000029121"/>
    </source>
</evidence>
<sequence length="196" mass="21528">MKPASGTVAKQGDGGGEGKKFALGNVYTVKLTTGDVFNGIVLGYDSNPNIVMFDILFSKSISDLQEGTKPKPLDSKTLRMVNANFITELTSLGRVKDPLAKRPSTSLDELEQKEVNVIRDIEKIGFGVTAEAQKIFDAISKTLPTRWVNKDILVMGEVFIRSPYYPDCVDGGTRAANDRVKTVLKQERKKLQLSDT</sequence>
<evidence type="ECO:0000259" key="1">
    <source>
        <dbReference type="PROSITE" id="PS52001"/>
    </source>
</evidence>
<dbReference type="PROSITE" id="PS52001">
    <property type="entry name" value="AD"/>
    <property type="match status" value="1"/>
</dbReference>
<dbReference type="InterPro" id="IPR019181">
    <property type="entry name" value="LSM12_ABD"/>
</dbReference>
<gene>
    <name evidence="2" type="ORF">CARUB_v10020982mg</name>
</gene>
<dbReference type="eggNOG" id="KOG4401">
    <property type="taxonomic scope" value="Eukaryota"/>
</dbReference>
<dbReference type="PANTHER" id="PTHR13542">
    <property type="entry name" value="LSM12 HOMOLOG"/>
    <property type="match status" value="1"/>
</dbReference>
<protein>
    <recommendedName>
        <fullName evidence="1">AD domain-containing protein</fullName>
    </recommendedName>
</protein>
<name>R0I0N3_9BRAS</name>
<dbReference type="STRING" id="81985.R0I0N3"/>
<dbReference type="InterPro" id="IPR010920">
    <property type="entry name" value="LSM_dom_sf"/>
</dbReference>
<dbReference type="Pfam" id="PF09793">
    <property type="entry name" value="AD"/>
    <property type="match status" value="1"/>
</dbReference>
<dbReference type="Proteomes" id="UP000029121">
    <property type="component" value="Unassembled WGS sequence"/>
</dbReference>
<proteinExistence type="predicted"/>
<feature type="domain" description="AD" evidence="1">
    <location>
        <begin position="103"/>
        <end position="192"/>
    </location>
</feature>
<dbReference type="InterPro" id="IPR039683">
    <property type="entry name" value="Lsm12-like"/>
</dbReference>
<dbReference type="SMART" id="SM00995">
    <property type="entry name" value="AD"/>
    <property type="match status" value="1"/>
</dbReference>
<dbReference type="InterPro" id="IPR047574">
    <property type="entry name" value="AD"/>
</dbReference>
<reference evidence="3" key="1">
    <citation type="journal article" date="2013" name="Nat. Genet.">
        <title>The Capsella rubella genome and the genomic consequences of rapid mating system evolution.</title>
        <authorList>
            <person name="Slotte T."/>
            <person name="Hazzouri K.M."/>
            <person name="Agren J.A."/>
            <person name="Koenig D."/>
            <person name="Maumus F."/>
            <person name="Guo Y.L."/>
            <person name="Steige K."/>
            <person name="Platts A.E."/>
            <person name="Escobar J.S."/>
            <person name="Newman L.K."/>
            <person name="Wang W."/>
            <person name="Mandakova T."/>
            <person name="Vello E."/>
            <person name="Smith L.M."/>
            <person name="Henz S.R."/>
            <person name="Steffen J."/>
            <person name="Takuno S."/>
            <person name="Brandvain Y."/>
            <person name="Coop G."/>
            <person name="Andolfatto P."/>
            <person name="Hu T.T."/>
            <person name="Blanchette M."/>
            <person name="Clark R.M."/>
            <person name="Quesneville H."/>
            <person name="Nordborg M."/>
            <person name="Gaut B.S."/>
            <person name="Lysak M.A."/>
            <person name="Jenkins J."/>
            <person name="Grimwood J."/>
            <person name="Chapman J."/>
            <person name="Prochnik S."/>
            <person name="Shu S."/>
            <person name="Rokhsar D."/>
            <person name="Schmutz J."/>
            <person name="Weigel D."/>
            <person name="Wright S.I."/>
        </authorList>
    </citation>
    <scope>NUCLEOTIDE SEQUENCE [LARGE SCALE GENOMIC DNA]</scope>
    <source>
        <strain evidence="3">cv. Monte Gargano</strain>
    </source>
</reference>
<evidence type="ECO:0000313" key="2">
    <source>
        <dbReference type="EMBL" id="EOA35749.1"/>
    </source>
</evidence>